<evidence type="ECO:0000313" key="2">
    <source>
        <dbReference type="EMBL" id="SFG43481.1"/>
    </source>
</evidence>
<dbReference type="PANTHER" id="PTHR35335">
    <property type="entry name" value="UPF0716 PROTEIN FXSA"/>
    <property type="match status" value="1"/>
</dbReference>
<proteinExistence type="predicted"/>
<dbReference type="Pfam" id="PF04186">
    <property type="entry name" value="FxsA"/>
    <property type="match status" value="1"/>
</dbReference>
<reference evidence="3" key="1">
    <citation type="submission" date="2016-10" db="EMBL/GenBank/DDBJ databases">
        <authorList>
            <person name="Varghese N."/>
            <person name="Submissions S."/>
        </authorList>
    </citation>
    <scope>NUCLEOTIDE SEQUENCE [LARGE SCALE GENOMIC DNA]</scope>
    <source>
        <strain evidence="3">ATCC 700379</strain>
    </source>
</reference>
<accession>A0A1I2S0E9</accession>
<dbReference type="RefSeq" id="WP_177184709.1">
    <property type="nucleotide sequence ID" value="NZ_FOOY01000010.1"/>
</dbReference>
<organism evidence="2 3">
    <name type="scientific">Sporolactobacillus nakayamae</name>
    <dbReference type="NCBI Taxonomy" id="269670"/>
    <lineage>
        <taxon>Bacteria</taxon>
        <taxon>Bacillati</taxon>
        <taxon>Bacillota</taxon>
        <taxon>Bacilli</taxon>
        <taxon>Bacillales</taxon>
        <taxon>Sporolactobacillaceae</taxon>
        <taxon>Sporolactobacillus</taxon>
    </lineage>
</organism>
<protein>
    <submittedName>
        <fullName evidence="2">UPF0716 protein FxsA</fullName>
    </submittedName>
</protein>
<gene>
    <name evidence="2" type="ORF">SAMN02982927_01704</name>
</gene>
<name>A0A1I2S0E9_9BACL</name>
<dbReference type="STRING" id="269670.SAMN02982927_01704"/>
<keyword evidence="1" id="KW-0812">Transmembrane</keyword>
<evidence type="ECO:0000313" key="3">
    <source>
        <dbReference type="Proteomes" id="UP000198752"/>
    </source>
</evidence>
<dbReference type="Proteomes" id="UP000198752">
    <property type="component" value="Unassembled WGS sequence"/>
</dbReference>
<sequence>MQKKVLITLLLYAFAEVCALIYVGSLIGGLNLILILLLSVIFGIWMVRRQGFIILQKINDDLSQRRVPAESLLDGACLLIGGLLLCSPGLISDSAGLLLLIPKLRVLLILRLKRWIRERIDKGGITFISFGRR</sequence>
<dbReference type="NCBIfam" id="NF008528">
    <property type="entry name" value="PRK11463.1-2"/>
    <property type="match status" value="1"/>
</dbReference>
<dbReference type="InterPro" id="IPR007313">
    <property type="entry name" value="FxsA"/>
</dbReference>
<dbReference type="EMBL" id="FOOY01000010">
    <property type="protein sequence ID" value="SFG43481.1"/>
    <property type="molecule type" value="Genomic_DNA"/>
</dbReference>
<keyword evidence="1" id="KW-1133">Transmembrane helix</keyword>
<dbReference type="GO" id="GO:0016020">
    <property type="term" value="C:membrane"/>
    <property type="evidence" value="ECO:0007669"/>
    <property type="project" value="InterPro"/>
</dbReference>
<dbReference type="AlphaFoldDB" id="A0A1I2S0E9"/>
<feature type="transmembrane region" description="Helical" evidence="1">
    <location>
        <begin position="29"/>
        <end position="47"/>
    </location>
</feature>
<evidence type="ECO:0000256" key="1">
    <source>
        <dbReference type="SAM" id="Phobius"/>
    </source>
</evidence>
<keyword evidence="3" id="KW-1185">Reference proteome</keyword>
<dbReference type="PANTHER" id="PTHR35335:SF1">
    <property type="entry name" value="UPF0716 PROTEIN FXSA"/>
    <property type="match status" value="1"/>
</dbReference>
<keyword evidence="1" id="KW-0472">Membrane</keyword>